<keyword evidence="3" id="KW-1185">Reference proteome</keyword>
<dbReference type="PANTHER" id="PTHR35339:SF4">
    <property type="entry name" value="LINALOOL DEHYDRATASE_ISOMERASE DOMAIN-CONTAINING PROTEIN"/>
    <property type="match status" value="1"/>
</dbReference>
<dbReference type="Proteomes" id="UP001463665">
    <property type="component" value="Chromosome"/>
</dbReference>
<evidence type="ECO:0000259" key="1">
    <source>
        <dbReference type="Pfam" id="PF10022"/>
    </source>
</evidence>
<sequence>MAGNFHAQSAKNTVPEIFRVKNPDYKRSPYTGMTREHWKEAAKYMLQGAFSYVHTLDDPMVFPKQPGKSYPRDPKQIPTEKLEGLSRTLFIASALLRENPDLEINGIKLSDYYRHQILNLIDPASPSYIPVKDPKSGPSQILVEFGALSISLFVAPDVLWKPLTQKQKDQLAATMLSYGEGPTIASNWRFFNIFILSFFRENGYKVNEALMKEYLTKSLEQYRADGWYNDSPAYDYYSMWAFQLYGILWSDFYGKKHEPEIAAQLIRNFKEMGENYPYAFSEDGKMNMWGRSISYRFASISPLPFLGILKDTETNCGWMRRISSGTLLQFLENPDFMEDHVPALGFYGHFEPAVQIYSCRGSVYWMGKAFLALLIPEDNPFWTATENTGPWKTEFKKDRVYNRFQKISNLMITDYPAIGAAEMRSWCHEKAADDWQQFRSSENYNRLAYNTAFPWQADGKNGEVAMNYILKNQKNEWEPFRLYTFKKYENGIYYRDVVLETDADITMQLADITLPDGILRIDKNNSKKTVDMRLGHYALPELKQKIKISTRKTGKFTATIIDNGIYQLAMIPLSGWEKVEAVAAEDLHPVSKKAWYWMLRPVIVPEKKTSIQR</sequence>
<evidence type="ECO:0000313" key="3">
    <source>
        <dbReference type="Proteomes" id="UP001463665"/>
    </source>
</evidence>
<proteinExistence type="predicted"/>
<organism evidence="2 3">
    <name type="scientific">Chryseobacterium endophyticum</name>
    <dbReference type="NCBI Taxonomy" id="1854762"/>
    <lineage>
        <taxon>Bacteria</taxon>
        <taxon>Pseudomonadati</taxon>
        <taxon>Bacteroidota</taxon>
        <taxon>Flavobacteriia</taxon>
        <taxon>Flavobacteriales</taxon>
        <taxon>Weeksellaceae</taxon>
        <taxon>Chryseobacterium group</taxon>
        <taxon>Chryseobacterium</taxon>
    </lineage>
</organism>
<protein>
    <submittedName>
        <fullName evidence="2">DUF2264 domain-containing protein</fullName>
    </submittedName>
</protein>
<dbReference type="EMBL" id="CP154834">
    <property type="protein sequence ID" value="XAO73990.1"/>
    <property type="molecule type" value="Genomic_DNA"/>
</dbReference>
<reference evidence="2 3" key="1">
    <citation type="submission" date="2024-04" db="EMBL/GenBank/DDBJ databases">
        <title>Genome sequencing and assembly of rice foliar adapted Chryseobacterium endophyticum OsEnb-ALM-A6.</title>
        <authorList>
            <person name="Kumar S."/>
            <person name="Javed M."/>
            <person name="Chouhan V."/>
            <person name="Charishma K."/>
            <person name="Patel A."/>
            <person name="Kumar M."/>
            <person name="Sahu K.P."/>
            <person name="Kumar A."/>
        </authorList>
    </citation>
    <scope>NUCLEOTIDE SEQUENCE [LARGE SCALE GENOMIC DNA]</scope>
    <source>
        <strain evidence="2 3">OsEnb-ALM-A6</strain>
    </source>
</reference>
<evidence type="ECO:0000313" key="2">
    <source>
        <dbReference type="EMBL" id="XAO73990.1"/>
    </source>
</evidence>
<dbReference type="InterPro" id="IPR016624">
    <property type="entry name" value="UCP014753"/>
</dbReference>
<name>A0AAU6WNE8_9FLAO</name>
<gene>
    <name evidence="2" type="ORF">AAFP95_20305</name>
</gene>
<dbReference type="Pfam" id="PF10022">
    <property type="entry name" value="DUF2264"/>
    <property type="match status" value="1"/>
</dbReference>
<feature type="domain" description="DUF2264" evidence="1">
    <location>
        <begin position="34"/>
        <end position="387"/>
    </location>
</feature>
<dbReference type="InterPro" id="IPR049349">
    <property type="entry name" value="DUF2264_N"/>
</dbReference>
<dbReference type="AlphaFoldDB" id="A0AAU6WNE8"/>
<dbReference type="PIRSF" id="PIRSF014753">
    <property type="entry name" value="UCP014753"/>
    <property type="match status" value="1"/>
</dbReference>
<dbReference type="RefSeq" id="WP_345766288.1">
    <property type="nucleotide sequence ID" value="NZ_CP154834.1"/>
</dbReference>
<accession>A0AAU6WNE8</accession>
<dbReference type="PANTHER" id="PTHR35339">
    <property type="entry name" value="LINALOOL DEHYDRATASE_ISOMERASE DOMAIN-CONTAINING PROTEIN"/>
    <property type="match status" value="1"/>
</dbReference>